<dbReference type="EMBL" id="BAABWH010000003">
    <property type="protein sequence ID" value="GAA6145337.1"/>
    <property type="molecule type" value="Genomic_DNA"/>
</dbReference>
<sequence>MTARTLLIVAHCPSENLRRLRDALITGATRSEADLRCLFSAPLDSGADEAFSADAIVLLTPENLGYMAGAMKDWFDRIYYPLLDSKQGLPCVAIIRAGHDGTGTRRAIETITTGLRWRFIQEPITLQGEWQPSWTEEMEELGEAIAVALAEGII</sequence>
<evidence type="ECO:0000313" key="2">
    <source>
        <dbReference type="Proteomes" id="UP001481413"/>
    </source>
</evidence>
<reference evidence="1 2" key="1">
    <citation type="submission" date="2024-04" db="EMBL/GenBank/DDBJ databases">
        <title>Draft genome sequence of Thalassolituus maritimus NBRC 116585.</title>
        <authorList>
            <person name="Miyakawa T."/>
            <person name="Kusuya Y."/>
            <person name="Miura T."/>
        </authorList>
    </citation>
    <scope>NUCLEOTIDE SEQUENCE [LARGE SCALE GENOMIC DNA]</scope>
    <source>
        <strain evidence="1 2">5NW40-0001</strain>
    </source>
</reference>
<dbReference type="Proteomes" id="UP001481413">
    <property type="component" value="Unassembled WGS sequence"/>
</dbReference>
<dbReference type="Gene3D" id="3.40.50.360">
    <property type="match status" value="1"/>
</dbReference>
<name>A0ABP9ZYW2_9GAMM</name>
<organism evidence="1 2">
    <name type="scientific">Thalassolituus maritimus</name>
    <dbReference type="NCBI Taxonomy" id="484498"/>
    <lineage>
        <taxon>Bacteria</taxon>
        <taxon>Pseudomonadati</taxon>
        <taxon>Pseudomonadota</taxon>
        <taxon>Gammaproteobacteria</taxon>
        <taxon>Oceanospirillales</taxon>
        <taxon>Oceanospirillaceae</taxon>
        <taxon>Thalassolituus</taxon>
    </lineage>
</organism>
<accession>A0ABP9ZYW2</accession>
<gene>
    <name evidence="1" type="ORF">NBRC116585_14550</name>
</gene>
<proteinExistence type="predicted"/>
<dbReference type="SUPFAM" id="SSF52218">
    <property type="entry name" value="Flavoproteins"/>
    <property type="match status" value="1"/>
</dbReference>
<protein>
    <submittedName>
        <fullName evidence="1">NAD(P)H-dependent oxidoreductase</fullName>
    </submittedName>
</protein>
<comment type="caution">
    <text evidence="1">The sequence shown here is derived from an EMBL/GenBank/DDBJ whole genome shotgun (WGS) entry which is preliminary data.</text>
</comment>
<dbReference type="RefSeq" id="WP_353294275.1">
    <property type="nucleotide sequence ID" value="NZ_BAABWH010000003.1"/>
</dbReference>
<dbReference type="InterPro" id="IPR029039">
    <property type="entry name" value="Flavoprotein-like_sf"/>
</dbReference>
<keyword evidence="2" id="KW-1185">Reference proteome</keyword>
<evidence type="ECO:0000313" key="1">
    <source>
        <dbReference type="EMBL" id="GAA6145337.1"/>
    </source>
</evidence>